<organism evidence="2 3">
    <name type="scientific">Manduca sexta</name>
    <name type="common">Tobacco hawkmoth</name>
    <name type="synonym">Tobacco hornworm</name>
    <dbReference type="NCBI Taxonomy" id="7130"/>
    <lineage>
        <taxon>Eukaryota</taxon>
        <taxon>Metazoa</taxon>
        <taxon>Ecdysozoa</taxon>
        <taxon>Arthropoda</taxon>
        <taxon>Hexapoda</taxon>
        <taxon>Insecta</taxon>
        <taxon>Pterygota</taxon>
        <taxon>Neoptera</taxon>
        <taxon>Endopterygota</taxon>
        <taxon>Lepidoptera</taxon>
        <taxon>Glossata</taxon>
        <taxon>Ditrysia</taxon>
        <taxon>Bombycoidea</taxon>
        <taxon>Sphingidae</taxon>
        <taxon>Sphinginae</taxon>
        <taxon>Sphingini</taxon>
        <taxon>Manduca</taxon>
    </lineage>
</organism>
<dbReference type="SUPFAM" id="SSF51735">
    <property type="entry name" value="NAD(P)-binding Rossmann-fold domains"/>
    <property type="match status" value="1"/>
</dbReference>
<dbReference type="OrthoDB" id="47007at2759"/>
<dbReference type="PRINTS" id="PR00081">
    <property type="entry name" value="GDHRDH"/>
</dbReference>
<dbReference type="AlphaFoldDB" id="A0A921ZJ73"/>
<dbReference type="FunFam" id="3.40.50.720:FF:000084">
    <property type="entry name" value="Short-chain dehydrogenase reductase"/>
    <property type="match status" value="1"/>
</dbReference>
<dbReference type="PANTHER" id="PTHR43975:SF2">
    <property type="entry name" value="EG:BACR7A4.14 PROTEIN-RELATED"/>
    <property type="match status" value="1"/>
</dbReference>
<dbReference type="Gene3D" id="3.40.50.720">
    <property type="entry name" value="NAD(P)-binding Rossmann-like Domain"/>
    <property type="match status" value="1"/>
</dbReference>
<dbReference type="InterPro" id="IPR002347">
    <property type="entry name" value="SDR_fam"/>
</dbReference>
<evidence type="ECO:0000259" key="1">
    <source>
        <dbReference type="SMART" id="SM00822"/>
    </source>
</evidence>
<comment type="caution">
    <text evidence="2">The sequence shown here is derived from an EMBL/GenBank/DDBJ whole genome shotgun (WGS) entry which is preliminary data.</text>
</comment>
<name>A0A921ZJ73_MANSE</name>
<reference evidence="2" key="1">
    <citation type="journal article" date="2016" name="Insect Biochem. Mol. Biol.">
        <title>Multifaceted biological insights from a draft genome sequence of the tobacco hornworm moth, Manduca sexta.</title>
        <authorList>
            <person name="Kanost M.R."/>
            <person name="Arrese E.L."/>
            <person name="Cao X."/>
            <person name="Chen Y.R."/>
            <person name="Chellapilla S."/>
            <person name="Goldsmith M.R."/>
            <person name="Grosse-Wilde E."/>
            <person name="Heckel D.G."/>
            <person name="Herndon N."/>
            <person name="Jiang H."/>
            <person name="Papanicolaou A."/>
            <person name="Qu J."/>
            <person name="Soulages J.L."/>
            <person name="Vogel H."/>
            <person name="Walters J."/>
            <person name="Waterhouse R.M."/>
            <person name="Ahn S.J."/>
            <person name="Almeida F.C."/>
            <person name="An C."/>
            <person name="Aqrawi P."/>
            <person name="Bretschneider A."/>
            <person name="Bryant W.B."/>
            <person name="Bucks S."/>
            <person name="Chao H."/>
            <person name="Chevignon G."/>
            <person name="Christen J.M."/>
            <person name="Clarke D.F."/>
            <person name="Dittmer N.T."/>
            <person name="Ferguson L.C.F."/>
            <person name="Garavelou S."/>
            <person name="Gordon K.H.J."/>
            <person name="Gunaratna R.T."/>
            <person name="Han Y."/>
            <person name="Hauser F."/>
            <person name="He Y."/>
            <person name="Heidel-Fischer H."/>
            <person name="Hirsh A."/>
            <person name="Hu Y."/>
            <person name="Jiang H."/>
            <person name="Kalra D."/>
            <person name="Klinner C."/>
            <person name="Konig C."/>
            <person name="Kovar C."/>
            <person name="Kroll A.R."/>
            <person name="Kuwar S.S."/>
            <person name="Lee S.L."/>
            <person name="Lehman R."/>
            <person name="Li K."/>
            <person name="Li Z."/>
            <person name="Liang H."/>
            <person name="Lovelace S."/>
            <person name="Lu Z."/>
            <person name="Mansfield J.H."/>
            <person name="McCulloch K.J."/>
            <person name="Mathew T."/>
            <person name="Morton B."/>
            <person name="Muzny D.M."/>
            <person name="Neunemann D."/>
            <person name="Ongeri F."/>
            <person name="Pauchet Y."/>
            <person name="Pu L.L."/>
            <person name="Pyrousis I."/>
            <person name="Rao X.J."/>
            <person name="Redding A."/>
            <person name="Roesel C."/>
            <person name="Sanchez-Gracia A."/>
            <person name="Schaack S."/>
            <person name="Shukla A."/>
            <person name="Tetreau G."/>
            <person name="Wang Y."/>
            <person name="Xiong G.H."/>
            <person name="Traut W."/>
            <person name="Walsh T.K."/>
            <person name="Worley K.C."/>
            <person name="Wu D."/>
            <person name="Wu W."/>
            <person name="Wu Y.Q."/>
            <person name="Zhang X."/>
            <person name="Zou Z."/>
            <person name="Zucker H."/>
            <person name="Briscoe A.D."/>
            <person name="Burmester T."/>
            <person name="Clem R.J."/>
            <person name="Feyereisen R."/>
            <person name="Grimmelikhuijzen C.J.P."/>
            <person name="Hamodrakas S.J."/>
            <person name="Hansson B.S."/>
            <person name="Huguet E."/>
            <person name="Jermiin L.S."/>
            <person name="Lan Q."/>
            <person name="Lehman H.K."/>
            <person name="Lorenzen M."/>
            <person name="Merzendorfer H."/>
            <person name="Michalopoulos I."/>
            <person name="Morton D.B."/>
            <person name="Muthukrishnan S."/>
            <person name="Oakeshott J.G."/>
            <person name="Palmer W."/>
            <person name="Park Y."/>
            <person name="Passarelli A.L."/>
            <person name="Rozas J."/>
            <person name="Schwartz L.M."/>
            <person name="Smith W."/>
            <person name="Southgate A."/>
            <person name="Vilcinskas A."/>
            <person name="Vogt R."/>
            <person name="Wang P."/>
            <person name="Werren J."/>
            <person name="Yu X.Q."/>
            <person name="Zhou J.J."/>
            <person name="Brown S.J."/>
            <person name="Scherer S.E."/>
            <person name="Richards S."/>
            <person name="Blissard G.W."/>
        </authorList>
    </citation>
    <scope>NUCLEOTIDE SEQUENCE</scope>
</reference>
<reference evidence="2" key="2">
    <citation type="submission" date="2020-12" db="EMBL/GenBank/DDBJ databases">
        <authorList>
            <person name="Kanost M."/>
        </authorList>
    </citation>
    <scope>NUCLEOTIDE SEQUENCE</scope>
</reference>
<accession>A0A921ZJ73</accession>
<evidence type="ECO:0000313" key="3">
    <source>
        <dbReference type="Proteomes" id="UP000791440"/>
    </source>
</evidence>
<sequence>MDFSNKVVLVTGGSSGIGAAIAIKFAAHGAQVAIVGRNKVKLQNVSEECSRNGSKPLVIVADVSNDVDVKRIVTETIAHFGTLHVLINNAGIGGSASILSSDTVQMFDRVMATNVRSVVHLTHLAAPHLIETKGNIINISSIASLKTVSKEGFAYSASKACLDHFSRCIALELASKGVRVNTVNPGPVKSDIIANMGVPEVAQKFIWEKMQKVTALDRISEPEEVADLVLFLASDKARSITGSTYVTDNGACLNGIME</sequence>
<feature type="domain" description="Ketoreductase" evidence="1">
    <location>
        <begin position="6"/>
        <end position="191"/>
    </location>
</feature>
<dbReference type="InterPro" id="IPR036291">
    <property type="entry name" value="NAD(P)-bd_dom_sf"/>
</dbReference>
<protein>
    <recommendedName>
        <fullName evidence="1">Ketoreductase domain-containing protein</fullName>
    </recommendedName>
</protein>
<proteinExistence type="predicted"/>
<dbReference type="PANTHER" id="PTHR43975">
    <property type="entry name" value="ZGC:101858"/>
    <property type="match status" value="1"/>
</dbReference>
<dbReference type="InterPro" id="IPR057326">
    <property type="entry name" value="KR_dom"/>
</dbReference>
<evidence type="ECO:0000313" key="2">
    <source>
        <dbReference type="EMBL" id="KAG6457622.1"/>
    </source>
</evidence>
<gene>
    <name evidence="2" type="ORF">O3G_MSEX010407</name>
</gene>
<dbReference type="PRINTS" id="PR00080">
    <property type="entry name" value="SDRFAMILY"/>
</dbReference>
<keyword evidence="3" id="KW-1185">Reference proteome</keyword>
<dbReference type="Pfam" id="PF13561">
    <property type="entry name" value="adh_short_C2"/>
    <property type="match status" value="1"/>
</dbReference>
<dbReference type="Proteomes" id="UP000791440">
    <property type="component" value="Unassembled WGS sequence"/>
</dbReference>
<dbReference type="EMBL" id="JH668552">
    <property type="protein sequence ID" value="KAG6457622.1"/>
    <property type="molecule type" value="Genomic_DNA"/>
</dbReference>
<dbReference type="SMART" id="SM00822">
    <property type="entry name" value="PKS_KR"/>
    <property type="match status" value="1"/>
</dbReference>